<evidence type="ECO:0000259" key="2">
    <source>
        <dbReference type="Pfam" id="PF24088"/>
    </source>
</evidence>
<protein>
    <submittedName>
        <fullName evidence="4">Uncharacterized protein</fullName>
    </submittedName>
</protein>
<reference evidence="4 5" key="1">
    <citation type="submission" date="2017-04" db="EMBL/GenBank/DDBJ databases">
        <title>The new phylogeny of genus Mycobacterium.</title>
        <authorList>
            <person name="Tortoli E."/>
            <person name="Trovato A."/>
            <person name="Cirillo D.M."/>
        </authorList>
    </citation>
    <scope>NUCLEOTIDE SEQUENCE [LARGE SCALE GENOMIC DNA]</scope>
    <source>
        <strain evidence="4 5">KCTC 19819</strain>
    </source>
</reference>
<feature type="compositionally biased region" description="Polar residues" evidence="1">
    <location>
        <begin position="1"/>
        <end position="10"/>
    </location>
</feature>
<dbReference type="InterPro" id="IPR055797">
    <property type="entry name" value="DUF7373"/>
</dbReference>
<dbReference type="Pfam" id="PF24092">
    <property type="entry name" value="DUF7373_C"/>
    <property type="match status" value="1"/>
</dbReference>
<organism evidence="4 5">
    <name type="scientific">Mycolicibacillus koreensis</name>
    <dbReference type="NCBI Taxonomy" id="1069220"/>
    <lineage>
        <taxon>Bacteria</taxon>
        <taxon>Bacillati</taxon>
        <taxon>Actinomycetota</taxon>
        <taxon>Actinomycetes</taxon>
        <taxon>Mycobacteriales</taxon>
        <taxon>Mycobacteriaceae</taxon>
        <taxon>Mycolicibacillus</taxon>
    </lineage>
</organism>
<accession>A0AA91PFJ2</accession>
<dbReference type="Pfam" id="PF24088">
    <property type="entry name" value="DUF7373"/>
    <property type="match status" value="1"/>
</dbReference>
<feature type="region of interest" description="Disordered" evidence="1">
    <location>
        <begin position="1"/>
        <end position="34"/>
    </location>
</feature>
<proteinExistence type="predicted"/>
<dbReference type="Proteomes" id="UP000193577">
    <property type="component" value="Unassembled WGS sequence"/>
</dbReference>
<sequence length="381" mass="40563">MSAGCSNTGDGTKPAAPADGIELDPANYPTTPRDLGKAGSLGGYVEARRMADFMTMPFDIDPSLIDPCNHQGALSRAASLGSNLDTIFPESAATNYVAGFVTCGWSEKTGALRNAVLRYTTPEDAAAAATELGIKGGPDPQWFTDKDGPTVTPTAIPDHPDARALTWQDGRAVVVAYTAHGPFLLVQSAFLDSQPDPDPALTWIAETLTQQIPLIDEFEPTPADQITDLPLDPTGLVGRTLDPPPDRQTQLVFGHYGPHAFLTFSDDPVADEKLFAEAGVTELVLGGANVYKTRDAAGAKQIVTEWSDVRDRDTDWNPVDAATGIEGIRCHEQVSKRGTDEARTLYTCNFSVDAYAVTVTAAQVANLRQMAAAQSLLLTAE</sequence>
<name>A0AA91PFJ2_9MYCO</name>
<gene>
    <name evidence="4" type="ORF">B8W67_06665</name>
</gene>
<evidence type="ECO:0000256" key="1">
    <source>
        <dbReference type="SAM" id="MobiDB-lite"/>
    </source>
</evidence>
<dbReference type="EMBL" id="NCXO01000010">
    <property type="protein sequence ID" value="OSC34417.1"/>
    <property type="molecule type" value="Genomic_DNA"/>
</dbReference>
<feature type="domain" description="DUF7373" evidence="2">
    <location>
        <begin position="40"/>
        <end position="231"/>
    </location>
</feature>
<evidence type="ECO:0000313" key="4">
    <source>
        <dbReference type="EMBL" id="OSC34417.1"/>
    </source>
</evidence>
<dbReference type="AlphaFoldDB" id="A0AA91PFJ2"/>
<feature type="domain" description="DUF7373" evidence="3">
    <location>
        <begin position="238"/>
        <end position="379"/>
    </location>
</feature>
<keyword evidence="5" id="KW-1185">Reference proteome</keyword>
<comment type="caution">
    <text evidence="4">The sequence shown here is derived from an EMBL/GenBank/DDBJ whole genome shotgun (WGS) entry which is preliminary data.</text>
</comment>
<evidence type="ECO:0000313" key="5">
    <source>
        <dbReference type="Proteomes" id="UP000193577"/>
    </source>
</evidence>
<dbReference type="InterPro" id="IPR056463">
    <property type="entry name" value="DUF7373_C"/>
</dbReference>
<evidence type="ECO:0000259" key="3">
    <source>
        <dbReference type="Pfam" id="PF24092"/>
    </source>
</evidence>